<dbReference type="EMBL" id="JAULSV010000002">
    <property type="protein sequence ID" value="KAK0652135.1"/>
    <property type="molecule type" value="Genomic_DNA"/>
</dbReference>
<evidence type="ECO:0000313" key="2">
    <source>
        <dbReference type="EMBL" id="KAK0652135.1"/>
    </source>
</evidence>
<feature type="compositionally biased region" description="Basic and acidic residues" evidence="1">
    <location>
        <begin position="208"/>
        <end position="219"/>
    </location>
</feature>
<organism evidence="2 3">
    <name type="scientific">Cercophora newfieldiana</name>
    <dbReference type="NCBI Taxonomy" id="92897"/>
    <lineage>
        <taxon>Eukaryota</taxon>
        <taxon>Fungi</taxon>
        <taxon>Dikarya</taxon>
        <taxon>Ascomycota</taxon>
        <taxon>Pezizomycotina</taxon>
        <taxon>Sordariomycetes</taxon>
        <taxon>Sordariomycetidae</taxon>
        <taxon>Sordariales</taxon>
        <taxon>Lasiosphaeriaceae</taxon>
        <taxon>Cercophora</taxon>
    </lineage>
</organism>
<feature type="region of interest" description="Disordered" evidence="1">
    <location>
        <begin position="275"/>
        <end position="298"/>
    </location>
</feature>
<name>A0AA39YHN6_9PEZI</name>
<feature type="region of interest" description="Disordered" evidence="1">
    <location>
        <begin position="141"/>
        <end position="241"/>
    </location>
</feature>
<comment type="caution">
    <text evidence="2">The sequence shown here is derived from an EMBL/GenBank/DDBJ whole genome shotgun (WGS) entry which is preliminary data.</text>
</comment>
<accession>A0AA39YHN6</accession>
<feature type="region of interest" description="Disordered" evidence="1">
    <location>
        <begin position="323"/>
        <end position="348"/>
    </location>
</feature>
<proteinExistence type="predicted"/>
<keyword evidence="3" id="KW-1185">Reference proteome</keyword>
<feature type="compositionally biased region" description="Polar residues" evidence="1">
    <location>
        <begin position="168"/>
        <end position="179"/>
    </location>
</feature>
<dbReference type="Proteomes" id="UP001174936">
    <property type="component" value="Unassembled WGS sequence"/>
</dbReference>
<reference evidence="2" key="1">
    <citation type="submission" date="2023-06" db="EMBL/GenBank/DDBJ databases">
        <title>Genome-scale phylogeny and comparative genomics of the fungal order Sordariales.</title>
        <authorList>
            <consortium name="Lawrence Berkeley National Laboratory"/>
            <person name="Hensen N."/>
            <person name="Bonometti L."/>
            <person name="Westerberg I."/>
            <person name="Brannstrom I.O."/>
            <person name="Guillou S."/>
            <person name="Cros-Aarteil S."/>
            <person name="Calhoun S."/>
            <person name="Haridas S."/>
            <person name="Kuo A."/>
            <person name="Mondo S."/>
            <person name="Pangilinan J."/>
            <person name="Riley R."/>
            <person name="Labutti K."/>
            <person name="Andreopoulos B."/>
            <person name="Lipzen A."/>
            <person name="Chen C."/>
            <person name="Yanf M."/>
            <person name="Daum C."/>
            <person name="Ng V."/>
            <person name="Clum A."/>
            <person name="Steindorff A."/>
            <person name="Ohm R."/>
            <person name="Martin F."/>
            <person name="Silar P."/>
            <person name="Natvig D."/>
            <person name="Lalanne C."/>
            <person name="Gautier V."/>
            <person name="Ament-Velasquez S.L."/>
            <person name="Kruys A."/>
            <person name="Hutchinson M.I."/>
            <person name="Powell A.J."/>
            <person name="Barry K."/>
            <person name="Miller A.N."/>
            <person name="Grigoriev I.V."/>
            <person name="Debuchy R."/>
            <person name="Gladieux P."/>
            <person name="Thoren M.H."/>
            <person name="Johannesson H."/>
        </authorList>
    </citation>
    <scope>NUCLEOTIDE SEQUENCE</scope>
    <source>
        <strain evidence="2">SMH2532-1</strain>
    </source>
</reference>
<dbReference type="AlphaFoldDB" id="A0AA39YHN6"/>
<gene>
    <name evidence="2" type="ORF">B0T16DRAFT_454532</name>
</gene>
<protein>
    <submittedName>
        <fullName evidence="2">Uncharacterized protein</fullName>
    </submittedName>
</protein>
<feature type="compositionally biased region" description="Polar residues" evidence="1">
    <location>
        <begin position="323"/>
        <end position="342"/>
    </location>
</feature>
<evidence type="ECO:0000313" key="3">
    <source>
        <dbReference type="Proteomes" id="UP001174936"/>
    </source>
</evidence>
<feature type="region of interest" description="Disordered" evidence="1">
    <location>
        <begin position="370"/>
        <end position="390"/>
    </location>
</feature>
<feature type="region of interest" description="Disordered" evidence="1">
    <location>
        <begin position="1"/>
        <end position="20"/>
    </location>
</feature>
<evidence type="ECO:0000256" key="1">
    <source>
        <dbReference type="SAM" id="MobiDB-lite"/>
    </source>
</evidence>
<sequence length="489" mass="51258">MTGPDQEKGPGSGPKKTNFQTYEGQARLLAAVLGSHDIKLNYKAIADMLGGGSTVSAVEHKLRDARKRGQAMKAVVSWGGDPAAVLPDIMEVNRNTKSDEIARVYGASTEGGIGFQMRNMKSIGKLMKKAADEGKDSGEAFKQAHSAKGAVAAEPPSTPGGTARTVAGSGSKTASGSRGRNSRVRPRASSPVSSSRRPSKKVKQGEFTSKEDSSEKNFDELDSSPTPASRGRHQFHIPNDITMSRASTMPTEDEVQTPADAVAADHSDDVMFVKEEKNSSPANTPHRPRKAPGLPTMNDKTSSLILGSAPVSSAASQNGYATSASMPANGLPSTTSGTTRPSLTWDDIPAGGLHGTAATFSVYATTNVANGKTATRTPPPTAATNRNGSSSYAATAAANPQFASYGQDQPRTTGYNRNSTLDMLFPSMSSHNPVGTGYNHLGINAPANPMQTPAASNTWSNTTPAYTSLFEDAYHSYGRDDGEDNEGEI</sequence>
<feature type="compositionally biased region" description="Low complexity" evidence="1">
    <location>
        <begin position="187"/>
        <end position="196"/>
    </location>
</feature>